<accession>A0A975HI02</accession>
<name>A0A975HI02_9GAMM</name>
<dbReference type="AlphaFoldDB" id="A0A975HI02"/>
<dbReference type="Gene3D" id="2.60.40.1470">
    <property type="entry name" value="ApaG domain"/>
    <property type="match status" value="1"/>
</dbReference>
<dbReference type="NCBIfam" id="NF003967">
    <property type="entry name" value="PRK05461.1"/>
    <property type="match status" value="1"/>
</dbReference>
<evidence type="ECO:0000313" key="5">
    <source>
        <dbReference type="Proteomes" id="UP000682739"/>
    </source>
</evidence>
<dbReference type="InterPro" id="IPR023065">
    <property type="entry name" value="Uncharacterised_ApaG"/>
</dbReference>
<protein>
    <recommendedName>
        <fullName evidence="1 2">Protein ApaG</fullName>
    </recommendedName>
</protein>
<dbReference type="PANTHER" id="PTHR47191:SF2">
    <property type="entry name" value="OS05G0170800 PROTEIN"/>
    <property type="match status" value="1"/>
</dbReference>
<feature type="domain" description="ApaG" evidence="3">
    <location>
        <begin position="1"/>
        <end position="122"/>
    </location>
</feature>
<organism evidence="4 5">
    <name type="scientific">Psychrosphaera ytuae</name>
    <dbReference type="NCBI Taxonomy" id="2820710"/>
    <lineage>
        <taxon>Bacteria</taxon>
        <taxon>Pseudomonadati</taxon>
        <taxon>Pseudomonadota</taxon>
        <taxon>Gammaproteobacteria</taxon>
        <taxon>Alteromonadales</taxon>
        <taxon>Pseudoalteromonadaceae</taxon>
        <taxon>Psychrosphaera</taxon>
    </lineage>
</organism>
<dbReference type="InterPro" id="IPR050718">
    <property type="entry name" value="ApaG-like"/>
</dbReference>
<dbReference type="Pfam" id="PF04379">
    <property type="entry name" value="DUF525"/>
    <property type="match status" value="1"/>
</dbReference>
<proteinExistence type="inferred from homology"/>
<dbReference type="KEGG" id="psym:J1N51_13260"/>
<dbReference type="InterPro" id="IPR007474">
    <property type="entry name" value="ApaG_domain"/>
</dbReference>
<dbReference type="EMBL" id="CP072110">
    <property type="protein sequence ID" value="QTH63672.1"/>
    <property type="molecule type" value="Genomic_DNA"/>
</dbReference>
<keyword evidence="5" id="KW-1185">Reference proteome</keyword>
<dbReference type="PROSITE" id="PS51087">
    <property type="entry name" value="APAG"/>
    <property type="match status" value="1"/>
</dbReference>
<dbReference type="RefSeq" id="WP_208831727.1">
    <property type="nucleotide sequence ID" value="NZ_CP072110.1"/>
</dbReference>
<dbReference type="PANTHER" id="PTHR47191">
    <property type="entry name" value="OS05G0170800 PROTEIN"/>
    <property type="match status" value="1"/>
</dbReference>
<dbReference type="HAMAP" id="MF_00791">
    <property type="entry name" value="ApaG"/>
    <property type="match status" value="1"/>
</dbReference>
<dbReference type="Proteomes" id="UP000682739">
    <property type="component" value="Chromosome"/>
</dbReference>
<sequence length="122" mass="13532">MQIDIDVVSRNIPEQTDASQNRFVFAYTITISNNGLETGQLMSRYWLITDANGKKVEVKGAGVVGEQPIIEPGQSYTYTSGCVLETELGTMEGFYEFVNKSTNESKQVPIPVFRLAIPNVVH</sequence>
<evidence type="ECO:0000256" key="2">
    <source>
        <dbReference type="HAMAP-Rule" id="MF_00791"/>
    </source>
</evidence>
<dbReference type="InterPro" id="IPR036767">
    <property type="entry name" value="ApaG_sf"/>
</dbReference>
<reference evidence="4" key="1">
    <citation type="submission" date="2021-03" db="EMBL/GenBank/DDBJ databases">
        <title>Description of Psychrosphaera ytuae sp. nov. isolated from deep sea sediment of South China Sea.</title>
        <authorList>
            <person name="Zhang J."/>
            <person name="Xu X.-D."/>
        </authorList>
    </citation>
    <scope>NUCLEOTIDE SEQUENCE</scope>
    <source>
        <strain evidence="4">MTZ26</strain>
    </source>
</reference>
<gene>
    <name evidence="2 4" type="primary">apaG</name>
    <name evidence="4" type="ORF">J1N51_13260</name>
</gene>
<dbReference type="SUPFAM" id="SSF110069">
    <property type="entry name" value="ApaG-like"/>
    <property type="match status" value="1"/>
</dbReference>
<evidence type="ECO:0000259" key="3">
    <source>
        <dbReference type="PROSITE" id="PS51087"/>
    </source>
</evidence>
<evidence type="ECO:0000256" key="1">
    <source>
        <dbReference type="ARBA" id="ARBA00017693"/>
    </source>
</evidence>
<evidence type="ECO:0000313" key="4">
    <source>
        <dbReference type="EMBL" id="QTH63672.1"/>
    </source>
</evidence>